<dbReference type="RefSeq" id="WP_113949687.1">
    <property type="nucleotide sequence ID" value="NZ_QNQU01000012.1"/>
</dbReference>
<protein>
    <recommendedName>
        <fullName evidence="3">Uracil-DNA glycosylase family protein</fullName>
    </recommendedName>
</protein>
<accession>A0A366KX70</accession>
<evidence type="ECO:0008006" key="3">
    <source>
        <dbReference type="Google" id="ProtNLM"/>
    </source>
</evidence>
<dbReference type="EMBL" id="QNQU01000012">
    <property type="protein sequence ID" value="RBQ05849.1"/>
    <property type="molecule type" value="Genomic_DNA"/>
</dbReference>
<evidence type="ECO:0000313" key="1">
    <source>
        <dbReference type="EMBL" id="RBQ05849.1"/>
    </source>
</evidence>
<dbReference type="AlphaFoldDB" id="A0A366KX70"/>
<comment type="caution">
    <text evidence="1">The sequence shown here is derived from an EMBL/GenBank/DDBJ whole genome shotgun (WGS) entry which is preliminary data.</text>
</comment>
<gene>
    <name evidence="1" type="ORF">DRW42_15230</name>
</gene>
<proteinExistence type="predicted"/>
<reference evidence="1 2" key="1">
    <citation type="submission" date="2018-07" db="EMBL/GenBank/DDBJ databases">
        <title>A draft genome of a endophytic bacteria, a new species of Pedobacter.</title>
        <authorList>
            <person name="Zhang Z.D."/>
            <person name="Chen Z.J."/>
        </authorList>
    </citation>
    <scope>NUCLEOTIDE SEQUENCE [LARGE SCALE GENOMIC DNA]</scope>
    <source>
        <strain evidence="1 2">RS10</strain>
    </source>
</reference>
<name>A0A366KX70_9SPHI</name>
<evidence type="ECO:0000313" key="2">
    <source>
        <dbReference type="Proteomes" id="UP000252081"/>
    </source>
</evidence>
<dbReference type="Gene3D" id="3.40.470.10">
    <property type="entry name" value="Uracil-DNA glycosylase-like domain"/>
    <property type="match status" value="1"/>
</dbReference>
<dbReference type="InterPro" id="IPR036895">
    <property type="entry name" value="Uracil-DNA_glycosylase-like_sf"/>
</dbReference>
<keyword evidence="2" id="KW-1185">Reference proteome</keyword>
<sequence length="232" mass="26842">MPVINHQAIQNNWTTPEQIINPQTLILGSFNPFNVNGNIVDYYYGRPSNYLWKRIAVIMRYEEEYVFDTIFGNQRKLDVMQNRFCFLDVINRIDVTGNNLQAIQEYINDHIFTNFSDSKIFINRTNRRQVQLTREYNNDIITFLQNTSTIKKVIHTIGNTRIVTPLNVSPRENNLGISGFSGFMSLINDVCEDKGISFIHQSWSPSAYAVRKGSTPIAELDAWLMEHLDLAV</sequence>
<organism evidence="1 2">
    <name type="scientific">Pedobacter miscanthi</name>
    <dbReference type="NCBI Taxonomy" id="2259170"/>
    <lineage>
        <taxon>Bacteria</taxon>
        <taxon>Pseudomonadati</taxon>
        <taxon>Bacteroidota</taxon>
        <taxon>Sphingobacteriia</taxon>
        <taxon>Sphingobacteriales</taxon>
        <taxon>Sphingobacteriaceae</taxon>
        <taxon>Pedobacter</taxon>
    </lineage>
</organism>
<dbReference type="OrthoDB" id="9799921at2"/>
<dbReference type="Proteomes" id="UP000252081">
    <property type="component" value="Unassembled WGS sequence"/>
</dbReference>